<keyword evidence="2" id="KW-0472">Membrane</keyword>
<dbReference type="InterPro" id="IPR003423">
    <property type="entry name" value="OMP_efflux"/>
</dbReference>
<comment type="subcellular location">
    <subcellularLocation>
        <location evidence="2">Cell outer membrane</location>
        <topology evidence="2">Lipid-anchor</topology>
    </subcellularLocation>
</comment>
<dbReference type="OrthoDB" id="9770517at2"/>
<reference evidence="3 4" key="1">
    <citation type="submission" date="2019-01" db="EMBL/GenBank/DDBJ databases">
        <title>Litorilituus lipolytica sp. nov., isolated from intertidal sand of the Yellow Sea in China.</title>
        <authorList>
            <person name="Liu A."/>
        </authorList>
    </citation>
    <scope>NUCLEOTIDE SEQUENCE [LARGE SCALE GENOMIC DNA]</scope>
    <source>
        <strain evidence="3 4">RZ04</strain>
    </source>
</reference>
<comment type="caution">
    <text evidence="3">The sequence shown here is derived from an EMBL/GenBank/DDBJ whole genome shotgun (WGS) entry which is preliminary data.</text>
</comment>
<dbReference type="InterPro" id="IPR010131">
    <property type="entry name" value="MdtP/NodT-like"/>
</dbReference>
<evidence type="ECO:0000256" key="1">
    <source>
        <dbReference type="ARBA" id="ARBA00007613"/>
    </source>
</evidence>
<name>A0A502KVQ2_9GAMM</name>
<sequence>MNKQFTVAVLSLLITACTLGPDYEKPTLHVQDKFQGAQDYGMAKSSAFINWQQAYKDPELQRLIKKSLAQNYDLAIAISRIKEARALANMADSAFYPTIGLLAESERVSEGSASEYDDTHQLKGQFSWDLDLFGYNRRASEAAWAELAALGQARNVVEMNLVADVASTYFALKDLEEKIQLSQSTVTLRERALHIAQLRKTNGMVSGLDVRQAEVELESAKVTIPNLELQRIETINRMKLLIADEKTHIATSIDLTEQTIPLAIPVGIPSQVLLRRPDVLQVEAQLHAATAEVGMATANLFPKITLTSEFGFESSQLSGLLSGDSSYWELVGGITQPLFNAGRLRNDLTAAEERALQASLAYKKVVMNAFLEISNELMAFKSSETIYLAQEKLLLASREYERLARIRYRNGVASALDLMDAQRKLFDAQLSFSSAKKERLVTFVNLYRALGGGWG</sequence>
<accession>A0A502KVQ2</accession>
<dbReference type="NCBIfam" id="TIGR01845">
    <property type="entry name" value="outer_NodT"/>
    <property type="match status" value="1"/>
</dbReference>
<dbReference type="Pfam" id="PF02321">
    <property type="entry name" value="OEP"/>
    <property type="match status" value="2"/>
</dbReference>
<dbReference type="Gene3D" id="2.20.200.10">
    <property type="entry name" value="Outer membrane efflux proteins (OEP)"/>
    <property type="match status" value="1"/>
</dbReference>
<proteinExistence type="inferred from homology"/>
<keyword evidence="2" id="KW-0449">Lipoprotein</keyword>
<organism evidence="3 4">
    <name type="scientific">Litorilituus lipolyticus</name>
    <dbReference type="NCBI Taxonomy" id="2491017"/>
    <lineage>
        <taxon>Bacteria</taxon>
        <taxon>Pseudomonadati</taxon>
        <taxon>Pseudomonadota</taxon>
        <taxon>Gammaproteobacteria</taxon>
        <taxon>Alteromonadales</taxon>
        <taxon>Colwelliaceae</taxon>
        <taxon>Litorilituus</taxon>
    </lineage>
</organism>
<dbReference type="PANTHER" id="PTHR30203">
    <property type="entry name" value="OUTER MEMBRANE CATION EFFLUX PROTEIN"/>
    <property type="match status" value="1"/>
</dbReference>
<dbReference type="PROSITE" id="PS51257">
    <property type="entry name" value="PROKAR_LIPOPROTEIN"/>
    <property type="match status" value="1"/>
</dbReference>
<keyword evidence="2" id="KW-1134">Transmembrane beta strand</keyword>
<dbReference type="RefSeq" id="WP_140603136.1">
    <property type="nucleotide sequence ID" value="NZ_SAWY01000019.1"/>
</dbReference>
<dbReference type="Gene3D" id="1.20.1600.10">
    <property type="entry name" value="Outer membrane efflux proteins (OEP)"/>
    <property type="match status" value="1"/>
</dbReference>
<gene>
    <name evidence="3" type="ORF">EPA86_09205</name>
</gene>
<dbReference type="Proteomes" id="UP000315303">
    <property type="component" value="Unassembled WGS sequence"/>
</dbReference>
<keyword evidence="4" id="KW-1185">Reference proteome</keyword>
<dbReference type="GO" id="GO:0015562">
    <property type="term" value="F:efflux transmembrane transporter activity"/>
    <property type="evidence" value="ECO:0007669"/>
    <property type="project" value="InterPro"/>
</dbReference>
<dbReference type="EMBL" id="SAWY01000019">
    <property type="protein sequence ID" value="TPH15738.1"/>
    <property type="molecule type" value="Genomic_DNA"/>
</dbReference>
<dbReference type="SUPFAM" id="SSF56954">
    <property type="entry name" value="Outer membrane efflux proteins (OEP)"/>
    <property type="match status" value="1"/>
</dbReference>
<protein>
    <submittedName>
        <fullName evidence="3">Efflux transporter outer membrane subunit</fullName>
    </submittedName>
</protein>
<evidence type="ECO:0000256" key="2">
    <source>
        <dbReference type="RuleBase" id="RU362097"/>
    </source>
</evidence>
<comment type="similarity">
    <text evidence="1 2">Belongs to the outer membrane factor (OMF) (TC 1.B.17) family.</text>
</comment>
<evidence type="ECO:0000313" key="3">
    <source>
        <dbReference type="EMBL" id="TPH15738.1"/>
    </source>
</evidence>
<evidence type="ECO:0000313" key="4">
    <source>
        <dbReference type="Proteomes" id="UP000315303"/>
    </source>
</evidence>
<keyword evidence="2" id="KW-0812">Transmembrane</keyword>
<dbReference type="PANTHER" id="PTHR30203:SF33">
    <property type="entry name" value="BLR4455 PROTEIN"/>
    <property type="match status" value="1"/>
</dbReference>
<dbReference type="GO" id="GO:0009279">
    <property type="term" value="C:cell outer membrane"/>
    <property type="evidence" value="ECO:0007669"/>
    <property type="project" value="UniProtKB-SubCell"/>
</dbReference>
<keyword evidence="2" id="KW-0564">Palmitate</keyword>
<dbReference type="AlphaFoldDB" id="A0A502KVQ2"/>